<evidence type="ECO:0000256" key="3">
    <source>
        <dbReference type="ARBA" id="ARBA00022692"/>
    </source>
</evidence>
<feature type="transmembrane region" description="Helical" evidence="6">
    <location>
        <begin position="281"/>
        <end position="307"/>
    </location>
</feature>
<dbReference type="InterPro" id="IPR050833">
    <property type="entry name" value="Poly_Biosynth_Transport"/>
</dbReference>
<accession>A0A544QMZ0</accession>
<feature type="transmembrane region" description="Helical" evidence="6">
    <location>
        <begin position="375"/>
        <end position="394"/>
    </location>
</feature>
<dbReference type="Proteomes" id="UP000315385">
    <property type="component" value="Unassembled WGS sequence"/>
</dbReference>
<keyword evidence="3 6" id="KW-0812">Transmembrane</keyword>
<feature type="transmembrane region" description="Helical" evidence="6">
    <location>
        <begin position="240"/>
        <end position="260"/>
    </location>
</feature>
<dbReference type="PANTHER" id="PTHR30250:SF28">
    <property type="entry name" value="POLYSACCHARIDE BIOSYNTHESIS PROTEIN"/>
    <property type="match status" value="1"/>
</dbReference>
<feature type="transmembrane region" description="Helical" evidence="6">
    <location>
        <begin position="112"/>
        <end position="132"/>
    </location>
</feature>
<sequence length="466" mass="50461">MRLGQKSFIYFLSKIGATLAGFVATIYLARILGAGTLGTYYLVIAVLTWLKMFSTMGIAKAVKKRISETDEPSEFVTAGVLLQVASLIVVTAVIIVFQNQLRSYTGFERIDILLLLLFAGAFFSFVTSVLVGENLTHISGALQPLDRVTRTVAQVAFVLLGFNLLGLFFGYIIGSILAATVGLYYISARFSYPDRSHFRSLWAYAKFSWLGSFSNRTLASMDTLVLGVFVTSDLIGIYEIAWNVASVLAVFGVAINASLFPEISSLDADETENIAELAQTGVAYAGVFVIPGLVGGLILGEVILSVYSQEFRQGYLILVLLILARLISTYKNQFVNVIDAINRPDIGFRINAVFVVTNISLNFVLVFVYGWVGAAVATISSAAVGAILAYGALTRLTAFQFPISEVLKQLVAAVAMGIPVYAGAEYLSYRILPSLFLIPVGAGVYFGVLLGISSRFRTTIRANIPF</sequence>
<keyword evidence="8" id="KW-1185">Reference proteome</keyword>
<feature type="transmembrane region" description="Helical" evidence="6">
    <location>
        <begin position="430"/>
        <end position="452"/>
    </location>
</feature>
<dbReference type="EMBL" id="SESI01000002">
    <property type="protein sequence ID" value="TQQ80282.1"/>
    <property type="molecule type" value="Genomic_DNA"/>
</dbReference>
<dbReference type="GO" id="GO:0005886">
    <property type="term" value="C:plasma membrane"/>
    <property type="evidence" value="ECO:0007669"/>
    <property type="project" value="UniProtKB-SubCell"/>
</dbReference>
<evidence type="ECO:0000256" key="2">
    <source>
        <dbReference type="ARBA" id="ARBA00022475"/>
    </source>
</evidence>
<dbReference type="PANTHER" id="PTHR30250">
    <property type="entry name" value="PST FAMILY PREDICTED COLANIC ACID TRANSPORTER"/>
    <property type="match status" value="1"/>
</dbReference>
<evidence type="ECO:0000256" key="1">
    <source>
        <dbReference type="ARBA" id="ARBA00004651"/>
    </source>
</evidence>
<proteinExistence type="predicted"/>
<evidence type="ECO:0000256" key="5">
    <source>
        <dbReference type="ARBA" id="ARBA00023136"/>
    </source>
</evidence>
<keyword evidence="2" id="KW-1003">Cell membrane</keyword>
<evidence type="ECO:0000313" key="7">
    <source>
        <dbReference type="EMBL" id="TQQ80282.1"/>
    </source>
</evidence>
<evidence type="ECO:0000256" key="4">
    <source>
        <dbReference type="ARBA" id="ARBA00022989"/>
    </source>
</evidence>
<dbReference type="InterPro" id="IPR002797">
    <property type="entry name" value="Polysacc_synth"/>
</dbReference>
<name>A0A544QMZ0_9EURY</name>
<dbReference type="AlphaFoldDB" id="A0A544QMZ0"/>
<feature type="transmembrane region" description="Helical" evidence="6">
    <location>
        <begin position="350"/>
        <end position="369"/>
    </location>
</feature>
<keyword evidence="4 6" id="KW-1133">Transmembrane helix</keyword>
<comment type="subcellular location">
    <subcellularLocation>
        <location evidence="1">Cell membrane</location>
        <topology evidence="1">Multi-pass membrane protein</topology>
    </subcellularLocation>
</comment>
<feature type="transmembrane region" description="Helical" evidence="6">
    <location>
        <begin position="313"/>
        <end position="330"/>
    </location>
</feature>
<keyword evidence="5 6" id="KW-0472">Membrane</keyword>
<feature type="transmembrane region" description="Helical" evidence="6">
    <location>
        <begin position="40"/>
        <end position="62"/>
    </location>
</feature>
<dbReference type="OrthoDB" id="112053at2157"/>
<evidence type="ECO:0000256" key="6">
    <source>
        <dbReference type="SAM" id="Phobius"/>
    </source>
</evidence>
<feature type="transmembrane region" description="Helical" evidence="6">
    <location>
        <begin position="153"/>
        <end position="186"/>
    </location>
</feature>
<feature type="transmembrane region" description="Helical" evidence="6">
    <location>
        <begin position="74"/>
        <end position="97"/>
    </location>
</feature>
<dbReference type="Pfam" id="PF01943">
    <property type="entry name" value="Polysacc_synt"/>
    <property type="match status" value="1"/>
</dbReference>
<gene>
    <name evidence="7" type="ORF">EWF95_07235</name>
</gene>
<feature type="transmembrane region" description="Helical" evidence="6">
    <location>
        <begin position="406"/>
        <end position="424"/>
    </location>
</feature>
<comment type="caution">
    <text evidence="7">The sequence shown here is derived from an EMBL/GenBank/DDBJ whole genome shotgun (WGS) entry which is preliminary data.</text>
</comment>
<protein>
    <submittedName>
        <fullName evidence="7">Lipopolysaccharide biosynthesis protein</fullName>
    </submittedName>
</protein>
<reference evidence="7 8" key="1">
    <citation type="submission" date="2019-02" db="EMBL/GenBank/DDBJ databases">
        <title>Halonotius sp. a new haloqrchaeon isolated from saline water.</title>
        <authorList>
            <person name="Duran-Viseras A."/>
            <person name="Sanchez-Porro C."/>
            <person name="Ventosa A."/>
        </authorList>
    </citation>
    <scope>NUCLEOTIDE SEQUENCE [LARGE SCALE GENOMIC DNA]</scope>
    <source>
        <strain evidence="7 8">F9-27</strain>
    </source>
</reference>
<evidence type="ECO:0000313" key="8">
    <source>
        <dbReference type="Proteomes" id="UP000315385"/>
    </source>
</evidence>
<organism evidence="7 8">
    <name type="scientific">Halonotius roseus</name>
    <dbReference type="NCBI Taxonomy" id="2511997"/>
    <lineage>
        <taxon>Archaea</taxon>
        <taxon>Methanobacteriati</taxon>
        <taxon>Methanobacteriota</taxon>
        <taxon>Stenosarchaea group</taxon>
        <taxon>Halobacteria</taxon>
        <taxon>Halobacteriales</taxon>
        <taxon>Haloferacaceae</taxon>
        <taxon>Halonotius</taxon>
    </lineage>
</organism>
<dbReference type="RefSeq" id="WP_142443404.1">
    <property type="nucleotide sequence ID" value="NZ_SESI01000002.1"/>
</dbReference>
<feature type="transmembrane region" description="Helical" evidence="6">
    <location>
        <begin position="7"/>
        <end position="28"/>
    </location>
</feature>